<sequence length="109" mass="12635">MAKNFPDQGISKEVFTHKLESLENKIEQIDRKVSSKADEIVSLQILEHRRELEEIYQVIKSIDAHILHIESELSRVENVSSDLHQVDLDIPSRSEKKNKRTSKVTPLFT</sequence>
<evidence type="ECO:0000313" key="2">
    <source>
        <dbReference type="EMBL" id="GGH78826.1"/>
    </source>
</evidence>
<evidence type="ECO:0000313" key="3">
    <source>
        <dbReference type="Proteomes" id="UP000656813"/>
    </source>
</evidence>
<reference evidence="2" key="1">
    <citation type="journal article" date="2014" name="Int. J. Syst. Evol. Microbiol.">
        <title>Complete genome sequence of Corynebacterium casei LMG S-19264T (=DSM 44701T), isolated from a smear-ripened cheese.</title>
        <authorList>
            <consortium name="US DOE Joint Genome Institute (JGI-PGF)"/>
            <person name="Walter F."/>
            <person name="Albersmeier A."/>
            <person name="Kalinowski J."/>
            <person name="Ruckert C."/>
        </authorList>
    </citation>
    <scope>NUCLEOTIDE SEQUENCE</scope>
    <source>
        <strain evidence="2">CGMCC 1.12777</strain>
    </source>
</reference>
<keyword evidence="3" id="KW-1185">Reference proteome</keyword>
<proteinExistence type="predicted"/>
<dbReference type="EMBL" id="BMFV01000007">
    <property type="protein sequence ID" value="GGH78826.1"/>
    <property type="molecule type" value="Genomic_DNA"/>
</dbReference>
<reference evidence="2" key="2">
    <citation type="submission" date="2020-09" db="EMBL/GenBank/DDBJ databases">
        <authorList>
            <person name="Sun Q."/>
            <person name="Zhou Y."/>
        </authorList>
    </citation>
    <scope>NUCLEOTIDE SEQUENCE</scope>
    <source>
        <strain evidence="2">CGMCC 1.12777</strain>
    </source>
</reference>
<protein>
    <submittedName>
        <fullName evidence="2">Uncharacterized protein</fullName>
    </submittedName>
</protein>
<organism evidence="2 3">
    <name type="scientific">Pullulanibacillus pueri</name>
    <dbReference type="NCBI Taxonomy" id="1437324"/>
    <lineage>
        <taxon>Bacteria</taxon>
        <taxon>Bacillati</taxon>
        <taxon>Bacillota</taxon>
        <taxon>Bacilli</taxon>
        <taxon>Bacillales</taxon>
        <taxon>Sporolactobacillaceae</taxon>
        <taxon>Pullulanibacillus</taxon>
    </lineage>
</organism>
<feature type="coiled-coil region" evidence="1">
    <location>
        <begin position="12"/>
        <end position="39"/>
    </location>
</feature>
<accession>A0A8J2ZUA8</accession>
<dbReference type="Proteomes" id="UP000656813">
    <property type="component" value="Unassembled WGS sequence"/>
</dbReference>
<evidence type="ECO:0000256" key="1">
    <source>
        <dbReference type="SAM" id="Coils"/>
    </source>
</evidence>
<dbReference type="AlphaFoldDB" id="A0A8J2ZUA8"/>
<name>A0A8J2ZUA8_9BACL</name>
<keyword evidence="1" id="KW-0175">Coiled coil</keyword>
<dbReference type="RefSeq" id="WP_188496576.1">
    <property type="nucleotide sequence ID" value="NZ_BMFV01000007.1"/>
</dbReference>
<gene>
    <name evidence="2" type="ORF">GCM10007096_12840</name>
</gene>
<comment type="caution">
    <text evidence="2">The sequence shown here is derived from an EMBL/GenBank/DDBJ whole genome shotgun (WGS) entry which is preliminary data.</text>
</comment>